<dbReference type="InterPro" id="IPR013078">
    <property type="entry name" value="His_Pase_superF_clade-1"/>
</dbReference>
<evidence type="ECO:0000256" key="1">
    <source>
        <dbReference type="PIRSR" id="PIRSR613078-1"/>
    </source>
</evidence>
<reference evidence="3 4" key="1">
    <citation type="submission" date="2018-08" db="EMBL/GenBank/DDBJ databases">
        <authorList>
            <person name="Ferrada E.E."/>
            <person name="Latorre B.A."/>
        </authorList>
    </citation>
    <scope>NUCLEOTIDE SEQUENCE [LARGE SCALE GENOMIC DNA]</scope>
    <source>
        <strain evidence="3 4">VK-A60T</strain>
    </source>
</reference>
<dbReference type="InterPro" id="IPR029033">
    <property type="entry name" value="His_PPase_superfam"/>
</dbReference>
<feature type="active site" description="Tele-phosphohistidine intermediate" evidence="1">
    <location>
        <position position="9"/>
    </location>
</feature>
<dbReference type="CDD" id="cd07067">
    <property type="entry name" value="HP_PGM_like"/>
    <property type="match status" value="1"/>
</dbReference>
<accession>A0A385D9Y5</accession>
<gene>
    <name evidence="3" type="ORF">D0C37_11940</name>
</gene>
<feature type="active site" description="Proton donor/acceptor" evidence="1">
    <location>
        <position position="86"/>
    </location>
</feature>
<dbReference type="GeneID" id="300114899"/>
<dbReference type="Proteomes" id="UP000259636">
    <property type="component" value="Chromosome"/>
</dbReference>
<dbReference type="SMART" id="SM00855">
    <property type="entry name" value="PGAM"/>
    <property type="match status" value="1"/>
</dbReference>
<dbReference type="Pfam" id="PF00300">
    <property type="entry name" value="His_Phos_1"/>
    <property type="match status" value="1"/>
</dbReference>
<dbReference type="RefSeq" id="WP_117349276.1">
    <property type="nucleotide sequence ID" value="NZ_CP031742.1"/>
</dbReference>
<evidence type="ECO:0000256" key="2">
    <source>
        <dbReference type="PIRSR" id="PIRSR613078-2"/>
    </source>
</evidence>
<feature type="binding site" evidence="2">
    <location>
        <begin position="86"/>
        <end position="89"/>
    </location>
    <ligand>
        <name>substrate</name>
    </ligand>
</feature>
<dbReference type="EMBL" id="CP031742">
    <property type="protein sequence ID" value="AXQ55243.1"/>
    <property type="molecule type" value="Genomic_DNA"/>
</dbReference>
<feature type="binding site" evidence="2">
    <location>
        <position position="62"/>
    </location>
    <ligand>
        <name>substrate</name>
    </ligand>
</feature>
<dbReference type="KEGG" id="sky:D0C37_11940"/>
<protein>
    <submittedName>
        <fullName evidence="3">Histidine phosphatase family protein</fullName>
    </submittedName>
</protein>
<name>A0A385D9Y5_9ACTN</name>
<organism evidence="3 4">
    <name type="scientific">Streptomyces koyangensis</name>
    <dbReference type="NCBI Taxonomy" id="188770"/>
    <lineage>
        <taxon>Bacteria</taxon>
        <taxon>Bacillati</taxon>
        <taxon>Actinomycetota</taxon>
        <taxon>Actinomycetes</taxon>
        <taxon>Kitasatosporales</taxon>
        <taxon>Streptomycetaceae</taxon>
        <taxon>Streptomyces</taxon>
        <taxon>Streptomyces aurantiacus group</taxon>
    </lineage>
</organism>
<evidence type="ECO:0000313" key="3">
    <source>
        <dbReference type="EMBL" id="AXQ55243.1"/>
    </source>
</evidence>
<dbReference type="GO" id="GO:0005737">
    <property type="term" value="C:cytoplasm"/>
    <property type="evidence" value="ECO:0007669"/>
    <property type="project" value="TreeGrafter"/>
</dbReference>
<evidence type="ECO:0000313" key="4">
    <source>
        <dbReference type="Proteomes" id="UP000259636"/>
    </source>
</evidence>
<dbReference type="Gene3D" id="3.40.50.1240">
    <property type="entry name" value="Phosphoglycerate mutase-like"/>
    <property type="match status" value="1"/>
</dbReference>
<dbReference type="PANTHER" id="PTHR48100:SF1">
    <property type="entry name" value="HISTIDINE PHOSPHATASE FAMILY PROTEIN-RELATED"/>
    <property type="match status" value="1"/>
</dbReference>
<dbReference type="GO" id="GO:0016791">
    <property type="term" value="F:phosphatase activity"/>
    <property type="evidence" value="ECO:0007669"/>
    <property type="project" value="TreeGrafter"/>
</dbReference>
<proteinExistence type="predicted"/>
<dbReference type="SUPFAM" id="SSF53254">
    <property type="entry name" value="Phosphoglycerate mutase-like"/>
    <property type="match status" value="1"/>
</dbReference>
<dbReference type="PANTHER" id="PTHR48100">
    <property type="entry name" value="BROAD-SPECIFICITY PHOSPHATASE YOR283W-RELATED"/>
    <property type="match status" value="1"/>
</dbReference>
<dbReference type="InterPro" id="IPR050275">
    <property type="entry name" value="PGM_Phosphatase"/>
</dbReference>
<dbReference type="AlphaFoldDB" id="A0A385D9Y5"/>
<sequence length="210" mass="22877">MRTLYVVTHPEATHHVEGVVGGWHDSELTAGGTHAAARTARALRSRIPQEAEVELYSSDLRRCRQTAEPVAALLGLRPVWDPRLREKSYGEAEGRPQAWLDRRFVPPPATGQRMDHDEGVPGAETKAACARRVHAAMADILSSPCEHQIIVTHGGSLTFVVGAWIKLPLAAAGYAAFGAAPGSITTLHEDDYFHNRRLADLGDTRHLDPS</sequence>